<dbReference type="SMART" id="SM01217">
    <property type="entry name" value="Fn3_like"/>
    <property type="match status" value="1"/>
</dbReference>
<keyword evidence="4" id="KW-0326">Glycosidase</keyword>
<dbReference type="PANTHER" id="PTHR42715:SF10">
    <property type="entry name" value="BETA-GLUCOSIDASE"/>
    <property type="match status" value="1"/>
</dbReference>
<evidence type="ECO:0000256" key="2">
    <source>
        <dbReference type="ARBA" id="ARBA00022801"/>
    </source>
</evidence>
<proteinExistence type="inferred from homology"/>
<evidence type="ECO:0000259" key="5">
    <source>
        <dbReference type="SMART" id="SM01217"/>
    </source>
</evidence>
<dbReference type="SUPFAM" id="SSF52279">
    <property type="entry name" value="Beta-D-glucan exohydrolase, C-terminal domain"/>
    <property type="match status" value="1"/>
</dbReference>
<dbReference type="Gene3D" id="3.40.50.1700">
    <property type="entry name" value="Glycoside hydrolase family 3 C-terminal domain"/>
    <property type="match status" value="1"/>
</dbReference>
<dbReference type="Pfam" id="PF01915">
    <property type="entry name" value="Glyco_hydro_3_C"/>
    <property type="match status" value="1"/>
</dbReference>
<comment type="similarity">
    <text evidence="1 4">Belongs to the glycosyl hydrolase 3 family.</text>
</comment>
<keyword evidence="7" id="KW-1185">Reference proteome</keyword>
<dbReference type="GO" id="GO:0005975">
    <property type="term" value="P:carbohydrate metabolic process"/>
    <property type="evidence" value="ECO:0007669"/>
    <property type="project" value="InterPro"/>
</dbReference>
<dbReference type="Gene3D" id="2.60.40.10">
    <property type="entry name" value="Immunoglobulins"/>
    <property type="match status" value="1"/>
</dbReference>
<reference evidence="6 7" key="1">
    <citation type="submission" date="2019-01" db="EMBL/GenBank/DDBJ databases">
        <title>Vagococcus silagei sp. nov. isolated from brewer's grain.</title>
        <authorList>
            <person name="Guu J.-R."/>
        </authorList>
    </citation>
    <scope>NUCLEOTIDE SEQUENCE [LARGE SCALE GENOMIC DNA]</scope>
    <source>
        <strain evidence="6 7">2B-2</strain>
    </source>
</reference>
<comment type="caution">
    <text evidence="6">The sequence shown here is derived from an EMBL/GenBank/DDBJ whole genome shotgun (WGS) entry which is preliminary data.</text>
</comment>
<dbReference type="InterPro" id="IPR050288">
    <property type="entry name" value="Cellulose_deg_GH3"/>
</dbReference>
<dbReference type="Gene3D" id="3.20.20.300">
    <property type="entry name" value="Glycoside hydrolase, family 3, N-terminal domain"/>
    <property type="match status" value="1"/>
</dbReference>
<dbReference type="Proteomes" id="UP000310506">
    <property type="component" value="Unassembled WGS sequence"/>
</dbReference>
<dbReference type="Pfam" id="PF00933">
    <property type="entry name" value="Glyco_hydro_3"/>
    <property type="match status" value="1"/>
</dbReference>
<dbReference type="AlphaFoldDB" id="A0A4S3B5R0"/>
<dbReference type="Pfam" id="PF14310">
    <property type="entry name" value="Fn3-like"/>
    <property type="match status" value="1"/>
</dbReference>
<name>A0A4S3B5R0_9ENTE</name>
<dbReference type="GO" id="GO:0008422">
    <property type="term" value="F:beta-glucosidase activity"/>
    <property type="evidence" value="ECO:0007669"/>
    <property type="project" value="UniProtKB-ARBA"/>
</dbReference>
<dbReference type="FunFam" id="2.60.40.10:FF:000495">
    <property type="entry name" value="Periplasmic beta-glucosidase"/>
    <property type="match status" value="1"/>
</dbReference>
<keyword evidence="3" id="KW-0119">Carbohydrate metabolism</keyword>
<dbReference type="PANTHER" id="PTHR42715">
    <property type="entry name" value="BETA-GLUCOSIDASE"/>
    <property type="match status" value="1"/>
</dbReference>
<accession>A0A4S3B5R0</accession>
<dbReference type="InterPro" id="IPR026891">
    <property type="entry name" value="Fn3-like"/>
</dbReference>
<organism evidence="6 7">
    <name type="scientific">Vagococcus silagei</name>
    <dbReference type="NCBI Taxonomy" id="2508885"/>
    <lineage>
        <taxon>Bacteria</taxon>
        <taxon>Bacillati</taxon>
        <taxon>Bacillota</taxon>
        <taxon>Bacilli</taxon>
        <taxon>Lactobacillales</taxon>
        <taxon>Enterococcaceae</taxon>
        <taxon>Vagococcus</taxon>
    </lineage>
</organism>
<evidence type="ECO:0000256" key="4">
    <source>
        <dbReference type="RuleBase" id="RU361161"/>
    </source>
</evidence>
<dbReference type="InterPro" id="IPR017853">
    <property type="entry name" value="GH"/>
</dbReference>
<gene>
    <name evidence="6" type="ORF">ESZ54_01380</name>
</gene>
<keyword evidence="2 4" id="KW-0378">Hydrolase</keyword>
<dbReference type="SUPFAM" id="SSF51445">
    <property type="entry name" value="(Trans)glycosidases"/>
    <property type="match status" value="1"/>
</dbReference>
<evidence type="ECO:0000313" key="7">
    <source>
        <dbReference type="Proteomes" id="UP000310506"/>
    </source>
</evidence>
<evidence type="ECO:0000313" key="6">
    <source>
        <dbReference type="EMBL" id="THB62222.1"/>
    </source>
</evidence>
<dbReference type="PROSITE" id="PS00775">
    <property type="entry name" value="GLYCOSYL_HYDROL_F3"/>
    <property type="match status" value="1"/>
</dbReference>
<protein>
    <submittedName>
        <fullName evidence="6">Glycosyl hydrolase</fullName>
    </submittedName>
</protein>
<dbReference type="InterPro" id="IPR036881">
    <property type="entry name" value="Glyco_hydro_3_C_sf"/>
</dbReference>
<dbReference type="InterPro" id="IPR001764">
    <property type="entry name" value="Glyco_hydro_3_N"/>
</dbReference>
<dbReference type="InterPro" id="IPR002772">
    <property type="entry name" value="Glyco_hydro_3_C"/>
</dbReference>
<dbReference type="RefSeq" id="WP_136135884.1">
    <property type="nucleotide sequence ID" value="NZ_SDGV01000002.1"/>
</dbReference>
<dbReference type="OrthoDB" id="9805821at2"/>
<dbReference type="PRINTS" id="PR00133">
    <property type="entry name" value="GLHYDRLASE3"/>
</dbReference>
<dbReference type="EMBL" id="SDGV01000002">
    <property type="protein sequence ID" value="THB62222.1"/>
    <property type="molecule type" value="Genomic_DNA"/>
</dbReference>
<dbReference type="InterPro" id="IPR036962">
    <property type="entry name" value="Glyco_hydro_3_N_sf"/>
</dbReference>
<dbReference type="InterPro" id="IPR013783">
    <property type="entry name" value="Ig-like_fold"/>
</dbReference>
<dbReference type="InterPro" id="IPR019800">
    <property type="entry name" value="Glyco_hydro_3_AS"/>
</dbReference>
<evidence type="ECO:0000256" key="3">
    <source>
        <dbReference type="ARBA" id="ARBA00023277"/>
    </source>
</evidence>
<sequence>MLKNKAIIEKMTLKQKVSMLSGKNTWESYDVPNLLPSLFLSDGPHGIRKQLGASDHLGLNESQKATCFPTAATLANSWDEALLTEVGRCLGKEASALNVQVLLGPGLNIKRHPRCGRNFEYYSEDPFLSGKLAAASIRGIQENGTIACPKHFAVNSQEYRRMTSDSIVDERTLREIYTTGFEIAVKEAEPLSIMSSYNLINGVYANENSFLLRDMLRHEWNFEGFVVSDWGGDNDHVQGVINGSHLAMPSPGVNGPIELMEAIQTGVLSEEILDERVDELISVVLKSTAMNPDREQNFDQEAHHDVAREAAKKSIVLLKNENHVLPIKQKTKVGIIGEFAKQPRYQGAGSSVVNPTKLENILDQSVVECFDYIGYAEGYKRGAATDHELVAEAKKLAERCETVIVFAGLDESFESEGMDRASLKMPQNQIFLIETLAELDVNVVVSLAVGSVIAMPWENKVDAIVHGYLSGQAGASAMLEVLTGAYNPSGKLTETYPMSEEDILFNEEYPAKETYAYYKEGLFVGYRYYDSAEKQVRFPFGFGLSYTTFSYENIEVSATQVSFDLKNTGQVAGEEIVQLYVSKENSAIIRPAQELKGFAKVKLEPGESQTVSLSLDEMTFRYFDTHTKSWQVEQGTYQIKIGSHSRAICLSQTIEIEGTSIDIIEDQTQLPSYYNADFNAFSISEFERLYGAVVPVESTAERRELHRNSVISEMKYANSFLSRQVYKIINRMLEKSQQKGKPDLNLLFIYNMPFRAIAKMTNGMVSLQMVDDIVFITNGHFWRGLGRLIRDFFKNKKISKQWLTD</sequence>
<feature type="domain" description="Fibronectin type III-like" evidence="5">
    <location>
        <begin position="575"/>
        <end position="645"/>
    </location>
</feature>
<evidence type="ECO:0000256" key="1">
    <source>
        <dbReference type="ARBA" id="ARBA00005336"/>
    </source>
</evidence>